<gene>
    <name evidence="16" type="ORF">NE536_22300</name>
</gene>
<comment type="subcellular location">
    <subcellularLocation>
        <location evidence="2">Cytoplasm</location>
    </subcellularLocation>
</comment>
<keyword evidence="9" id="KW-0378">Hydrolase</keyword>
<feature type="binding site" evidence="13">
    <location>
        <position position="355"/>
    </location>
    <ligand>
        <name>Zn(2+)</name>
        <dbReference type="ChEBI" id="CHEBI:29105"/>
        <note>catalytic</note>
    </ligand>
</feature>
<keyword evidence="11" id="KW-0482">Metalloprotease</keyword>
<comment type="similarity">
    <text evidence="3">Belongs to the peptidase M1 family.</text>
</comment>
<dbReference type="GO" id="GO:0016285">
    <property type="term" value="F:alanyl aminopeptidase activity"/>
    <property type="evidence" value="ECO:0007669"/>
    <property type="project" value="UniProtKB-EC"/>
</dbReference>
<dbReference type="GO" id="GO:0006508">
    <property type="term" value="P:proteolysis"/>
    <property type="evidence" value="ECO:0007669"/>
    <property type="project" value="UniProtKB-KW"/>
</dbReference>
<dbReference type="EC" id="3.4.11.2" evidence="4"/>
<feature type="binding site" evidence="13">
    <location>
        <position position="332"/>
    </location>
    <ligand>
        <name>Zn(2+)</name>
        <dbReference type="ChEBI" id="CHEBI:29105"/>
        <note>catalytic</note>
    </ligand>
</feature>
<evidence type="ECO:0000256" key="3">
    <source>
        <dbReference type="ARBA" id="ARBA00010136"/>
    </source>
</evidence>
<evidence type="ECO:0000256" key="1">
    <source>
        <dbReference type="ARBA" id="ARBA00000098"/>
    </source>
</evidence>
<evidence type="ECO:0000313" key="16">
    <source>
        <dbReference type="EMBL" id="MCT7948081.1"/>
    </source>
</evidence>
<comment type="catalytic activity">
    <reaction evidence="1">
        <text>Release of an N-terminal amino acid, Xaa-|-Yaa- from a peptide, amide or arylamide. Xaa is preferably Ala, but may be most amino acids including Pro (slow action). When a terminal hydrophobic residue is followed by a prolyl residue, the two may be released as an intact Xaa-Pro dipeptide.</text>
        <dbReference type="EC" id="3.4.11.2"/>
    </reaction>
</comment>
<proteinExistence type="inferred from homology"/>
<dbReference type="Pfam" id="PF01433">
    <property type="entry name" value="Peptidase_M1"/>
    <property type="match status" value="1"/>
</dbReference>
<dbReference type="InterPro" id="IPR045357">
    <property type="entry name" value="Aminopeptidase_N-like_N"/>
</dbReference>
<evidence type="ECO:0000256" key="2">
    <source>
        <dbReference type="ARBA" id="ARBA00004496"/>
    </source>
</evidence>
<dbReference type="Pfam" id="PF17900">
    <property type="entry name" value="Peptidase_M1_N"/>
    <property type="match status" value="1"/>
</dbReference>
<feature type="active site" description="Proton acceptor" evidence="12">
    <location>
        <position position="333"/>
    </location>
</feature>
<evidence type="ECO:0000256" key="5">
    <source>
        <dbReference type="ARBA" id="ARBA00015611"/>
    </source>
</evidence>
<dbReference type="Proteomes" id="UP001155604">
    <property type="component" value="Unassembled WGS sequence"/>
</dbReference>
<dbReference type="SMART" id="SM01263">
    <property type="entry name" value="Leuk-A4-hydro_C"/>
    <property type="match status" value="1"/>
</dbReference>
<dbReference type="InterPro" id="IPR027268">
    <property type="entry name" value="Peptidase_M4/M1_CTD_sf"/>
</dbReference>
<dbReference type="Pfam" id="PF09127">
    <property type="entry name" value="Leuk-A4-hydro_C"/>
    <property type="match status" value="1"/>
</dbReference>
<feature type="domain" description="Peptidase M1 leukotriene A4 hydrolase/aminopeptidase C-terminal" evidence="15">
    <location>
        <begin position="497"/>
        <end position="636"/>
    </location>
</feature>
<dbReference type="InterPro" id="IPR034015">
    <property type="entry name" value="M1_LTA4H"/>
</dbReference>
<dbReference type="RefSeq" id="WP_261274057.1">
    <property type="nucleotide sequence ID" value="NZ_JAMTCC010000084.1"/>
</dbReference>
<dbReference type="Gene3D" id="1.10.390.10">
    <property type="entry name" value="Neutral Protease Domain 2"/>
    <property type="match status" value="1"/>
</dbReference>
<dbReference type="EMBL" id="JAMTCC010000084">
    <property type="protein sequence ID" value="MCT7948081.1"/>
    <property type="molecule type" value="Genomic_DNA"/>
</dbReference>
<dbReference type="AlphaFoldDB" id="A0A9X2WZ39"/>
<keyword evidence="14" id="KW-0732">Signal</keyword>
<dbReference type="InterPro" id="IPR016024">
    <property type="entry name" value="ARM-type_fold"/>
</dbReference>
<feature type="signal peptide" evidence="14">
    <location>
        <begin position="1"/>
        <end position="27"/>
    </location>
</feature>
<comment type="caution">
    <text evidence="16">The sequence shown here is derived from an EMBL/GenBank/DDBJ whole genome shotgun (WGS) entry which is preliminary data.</text>
</comment>
<comment type="cofactor">
    <cofactor evidence="13">
        <name>Zn(2+)</name>
        <dbReference type="ChEBI" id="CHEBI:29105"/>
    </cofactor>
    <text evidence="13">Binds 1 zinc ion per subunit.</text>
</comment>
<dbReference type="InterPro" id="IPR049980">
    <property type="entry name" value="LTA4H_cat"/>
</dbReference>
<dbReference type="InterPro" id="IPR014782">
    <property type="entry name" value="Peptidase_M1_dom"/>
</dbReference>
<name>A0A9X2WZ39_9GAMM</name>
<evidence type="ECO:0000256" key="4">
    <source>
        <dbReference type="ARBA" id="ARBA00012564"/>
    </source>
</evidence>
<organism evidence="16 17">
    <name type="scientific">Shewanella septentrionalis</name>
    <dbReference type="NCBI Taxonomy" id="2952223"/>
    <lineage>
        <taxon>Bacteria</taxon>
        <taxon>Pseudomonadati</taxon>
        <taxon>Pseudomonadota</taxon>
        <taxon>Gammaproteobacteria</taxon>
        <taxon>Alteromonadales</taxon>
        <taxon>Shewanellaceae</taxon>
        <taxon>Shewanella</taxon>
    </lineage>
</organism>
<dbReference type="GO" id="GO:0008237">
    <property type="term" value="F:metallopeptidase activity"/>
    <property type="evidence" value="ECO:0007669"/>
    <property type="project" value="UniProtKB-KW"/>
</dbReference>
<feature type="chain" id="PRO_5040791955" description="Aminopeptidase N" evidence="14">
    <location>
        <begin position="28"/>
        <end position="647"/>
    </location>
</feature>
<evidence type="ECO:0000256" key="8">
    <source>
        <dbReference type="ARBA" id="ARBA00022723"/>
    </source>
</evidence>
<dbReference type="SUPFAM" id="SSF48371">
    <property type="entry name" value="ARM repeat"/>
    <property type="match status" value="1"/>
</dbReference>
<dbReference type="InterPro" id="IPR042097">
    <property type="entry name" value="Aminopeptidase_N-like_N_sf"/>
</dbReference>
<evidence type="ECO:0000313" key="17">
    <source>
        <dbReference type="Proteomes" id="UP001155604"/>
    </source>
</evidence>
<keyword evidence="7" id="KW-0645">Protease</keyword>
<dbReference type="Gene3D" id="3.30.2010.30">
    <property type="match status" value="1"/>
</dbReference>
<dbReference type="FunFam" id="3.30.2010.30:FF:000001">
    <property type="entry name" value="Leukotriene A(4) hydrolase"/>
    <property type="match status" value="1"/>
</dbReference>
<evidence type="ECO:0000256" key="9">
    <source>
        <dbReference type="ARBA" id="ARBA00022801"/>
    </source>
</evidence>
<evidence type="ECO:0000256" key="12">
    <source>
        <dbReference type="PIRSR" id="PIRSR634015-1"/>
    </source>
</evidence>
<keyword evidence="17" id="KW-1185">Reference proteome</keyword>
<keyword evidence="6" id="KW-0963">Cytoplasm</keyword>
<protein>
    <recommendedName>
        <fullName evidence="5">Aminopeptidase N</fullName>
        <ecNumber evidence="4">3.4.11.2</ecNumber>
    </recommendedName>
</protein>
<evidence type="ECO:0000256" key="6">
    <source>
        <dbReference type="ARBA" id="ARBA00022490"/>
    </source>
</evidence>
<dbReference type="CDD" id="cd09599">
    <property type="entry name" value="M1_LTA4H"/>
    <property type="match status" value="1"/>
</dbReference>
<evidence type="ECO:0000256" key="11">
    <source>
        <dbReference type="ARBA" id="ARBA00023049"/>
    </source>
</evidence>
<dbReference type="PANTHER" id="PTHR45726">
    <property type="entry name" value="LEUKOTRIENE A-4 HYDROLASE"/>
    <property type="match status" value="1"/>
</dbReference>
<keyword evidence="10 13" id="KW-0862">Zinc</keyword>
<feature type="active site" description="Proton donor" evidence="12">
    <location>
        <position position="418"/>
    </location>
</feature>
<dbReference type="GO" id="GO:0005737">
    <property type="term" value="C:cytoplasm"/>
    <property type="evidence" value="ECO:0007669"/>
    <property type="project" value="UniProtKB-SubCell"/>
</dbReference>
<evidence type="ECO:0000259" key="15">
    <source>
        <dbReference type="SMART" id="SM01263"/>
    </source>
</evidence>
<dbReference type="GO" id="GO:0008270">
    <property type="term" value="F:zinc ion binding"/>
    <property type="evidence" value="ECO:0007669"/>
    <property type="project" value="InterPro"/>
</dbReference>
<dbReference type="SUPFAM" id="SSF55486">
    <property type="entry name" value="Metalloproteases ('zincins'), catalytic domain"/>
    <property type="match status" value="1"/>
</dbReference>
<dbReference type="PRINTS" id="PR00756">
    <property type="entry name" value="ALADIPTASE"/>
</dbReference>
<sequence length="647" mass="72587">MLSLRRTVLSSALLFALQLLASTYANSAPNTLAAEPSATVVKAQTQQNQDALTYANYTDVNVSHVELALAIDFKQSRLSGEATLDLAWHKAGKELILDTRDLTINSVSALNSTGKWQSVPFTLAKADAVKGAALTIKLADEDTQKVKINYHTSNNPSGIQWLTPEQTQGKQLPFMFSQSQAIHARSWIPLQDTPAVRQTYSATITADKAITVVMSADRKTLSTTQTQFTMPQAIPAYLIAIAAGHLQFAPLDNISGIWAEPEILDKASKEFADTPEMIKIAAKRYGDYRWGRYDLLILPPSFPFGGMENPRLSFITPTVIAGDKSLVSLIAHELAHSWSGNLVTNATWRDLWLNEGFTTYVENRIMEDLYGRDRALMEQTIGYSELLAELAELTPSDSVLHVDLGKRSPDEAFSGVPYVKGQLFLLFLEQKFGRERFDAFVKNYFNHFAFQSITTAQFREYLSLNLLNKYPNVVSEAEVDTWIEGQGLPSFLVQPNSHAFDDVDAQRQTWLDGKLNASELKTNTWTVHQWLRFINEMPRVNLDQTKLAELDKAFHFTGTGNSEIAFAWYSLALDNGYYAVLSALKQHLTHIGRMRLIVPLYQKLASTDQYDWAKSVYLKARSGYHPQTQASLDMMFADKPLEHEHSH</sequence>
<dbReference type="SUPFAM" id="SSF63737">
    <property type="entry name" value="Leukotriene A4 hydrolase N-terminal domain"/>
    <property type="match status" value="1"/>
</dbReference>
<dbReference type="Gene3D" id="1.25.40.320">
    <property type="entry name" value="Peptidase M1, leukotriene A4 hydrolase/aminopeptidase C-terminal domain"/>
    <property type="match status" value="1"/>
</dbReference>
<feature type="binding site" evidence="13">
    <location>
        <position position="336"/>
    </location>
    <ligand>
        <name>Zn(2+)</name>
        <dbReference type="ChEBI" id="CHEBI:29105"/>
        <note>catalytic</note>
    </ligand>
</feature>
<dbReference type="Gene3D" id="2.60.40.1730">
    <property type="entry name" value="tricorn interacting facor f3 domain"/>
    <property type="match status" value="1"/>
</dbReference>
<evidence type="ECO:0000256" key="7">
    <source>
        <dbReference type="ARBA" id="ARBA00022670"/>
    </source>
</evidence>
<keyword evidence="8 13" id="KW-0479">Metal-binding</keyword>
<evidence type="ECO:0000256" key="14">
    <source>
        <dbReference type="SAM" id="SignalP"/>
    </source>
</evidence>
<evidence type="ECO:0000256" key="13">
    <source>
        <dbReference type="PIRSR" id="PIRSR634015-3"/>
    </source>
</evidence>
<dbReference type="InterPro" id="IPR038502">
    <property type="entry name" value="M1_LTA-4_hydro/amino_C_sf"/>
</dbReference>
<accession>A0A9X2WZ39</accession>
<reference evidence="16" key="1">
    <citation type="journal article" date="2023" name="Int. J. Syst. Evol. Microbiol.">
        <title>&lt;i&gt;Shewanella septentrionalis&lt;/i&gt; sp. nov. and &lt;i&gt;Shewanella holmiensis&lt;/i&gt; sp. nov., isolated from Baltic Sea water and sediments.</title>
        <authorList>
            <person name="Martin-Rodriguez A.J."/>
            <person name="Thorell K."/>
            <person name="Joffre E."/>
            <person name="Jensie-Markopoulos S."/>
            <person name="Moore E.R.B."/>
            <person name="Sjoling A."/>
        </authorList>
    </citation>
    <scope>NUCLEOTIDE SEQUENCE</scope>
    <source>
        <strain evidence="16">SP1W3</strain>
    </source>
</reference>
<dbReference type="InterPro" id="IPR015211">
    <property type="entry name" value="Peptidase_M1_C"/>
</dbReference>
<dbReference type="PANTHER" id="PTHR45726:SF3">
    <property type="entry name" value="LEUKOTRIENE A-4 HYDROLASE"/>
    <property type="match status" value="1"/>
</dbReference>
<dbReference type="InterPro" id="IPR001930">
    <property type="entry name" value="Peptidase_M1"/>
</dbReference>
<evidence type="ECO:0000256" key="10">
    <source>
        <dbReference type="ARBA" id="ARBA00022833"/>
    </source>
</evidence>